<sequence>MEWEKKLELLKYISSDLQIIHENDIIHCDLHSGNIFQNDLHNAYIGDLGIAKSINKTLDKEVRGIYGSLPYVAPEVLRGNPFTNASDIYSFGMLMWEISSGSLVFSDYKDDGSNLIVEICFNELRPNILKGTATCYANLLKKCWDKDPNKRPSAIEIHETILSWKNNPEILLEFLKSDKEMVIENNGFIDTVDNTIYTSQLLSYIN</sequence>
<dbReference type="PANTHER" id="PTHR44329">
    <property type="entry name" value="SERINE/THREONINE-PROTEIN KINASE TNNI3K-RELATED"/>
    <property type="match status" value="1"/>
</dbReference>
<dbReference type="OrthoDB" id="10261027at2759"/>
<dbReference type="GO" id="GO:0005524">
    <property type="term" value="F:ATP binding"/>
    <property type="evidence" value="ECO:0007669"/>
    <property type="project" value="InterPro"/>
</dbReference>
<dbReference type="AlphaFoldDB" id="A0A397UCX1"/>
<keyword evidence="2" id="KW-0418">Kinase</keyword>
<name>A0A397UCX1_9GLOM</name>
<dbReference type="STRING" id="44941.A0A397UCX1"/>
<comment type="caution">
    <text evidence="2">The sequence shown here is derived from an EMBL/GenBank/DDBJ whole genome shotgun (WGS) entry which is preliminary data.</text>
</comment>
<organism evidence="2 3">
    <name type="scientific">Gigaspora rosea</name>
    <dbReference type="NCBI Taxonomy" id="44941"/>
    <lineage>
        <taxon>Eukaryota</taxon>
        <taxon>Fungi</taxon>
        <taxon>Fungi incertae sedis</taxon>
        <taxon>Mucoromycota</taxon>
        <taxon>Glomeromycotina</taxon>
        <taxon>Glomeromycetes</taxon>
        <taxon>Diversisporales</taxon>
        <taxon>Gigasporaceae</taxon>
        <taxon>Gigaspora</taxon>
    </lineage>
</organism>
<dbReference type="SUPFAM" id="SSF56112">
    <property type="entry name" value="Protein kinase-like (PK-like)"/>
    <property type="match status" value="1"/>
</dbReference>
<keyword evidence="2" id="KW-0808">Transferase</keyword>
<dbReference type="InterPro" id="IPR000719">
    <property type="entry name" value="Prot_kinase_dom"/>
</dbReference>
<protein>
    <submittedName>
        <fullName evidence="2">Kinase-like domain-containing protein</fullName>
    </submittedName>
</protein>
<accession>A0A397UCX1</accession>
<reference evidence="2 3" key="1">
    <citation type="submission" date="2018-06" db="EMBL/GenBank/DDBJ databases">
        <title>Comparative genomics reveals the genomic features of Rhizophagus irregularis, R. cerebriforme, R. diaphanum and Gigaspora rosea, and their symbiotic lifestyle signature.</title>
        <authorList>
            <person name="Morin E."/>
            <person name="San Clemente H."/>
            <person name="Chen E.C.H."/>
            <person name="De La Providencia I."/>
            <person name="Hainaut M."/>
            <person name="Kuo A."/>
            <person name="Kohler A."/>
            <person name="Murat C."/>
            <person name="Tang N."/>
            <person name="Roy S."/>
            <person name="Loubradou J."/>
            <person name="Henrissat B."/>
            <person name="Grigoriev I.V."/>
            <person name="Corradi N."/>
            <person name="Roux C."/>
            <person name="Martin F.M."/>
        </authorList>
    </citation>
    <scope>NUCLEOTIDE SEQUENCE [LARGE SCALE GENOMIC DNA]</scope>
    <source>
        <strain evidence="2 3">DAOM 194757</strain>
    </source>
</reference>
<dbReference type="Gene3D" id="1.10.510.10">
    <property type="entry name" value="Transferase(Phosphotransferase) domain 1"/>
    <property type="match status" value="1"/>
</dbReference>
<dbReference type="InterPro" id="IPR011009">
    <property type="entry name" value="Kinase-like_dom_sf"/>
</dbReference>
<keyword evidence="3" id="KW-1185">Reference proteome</keyword>
<dbReference type="EMBL" id="QKWP01002073">
    <property type="protein sequence ID" value="RIB04976.1"/>
    <property type="molecule type" value="Genomic_DNA"/>
</dbReference>
<dbReference type="Pfam" id="PF00069">
    <property type="entry name" value="Pkinase"/>
    <property type="match status" value="1"/>
</dbReference>
<dbReference type="PROSITE" id="PS50011">
    <property type="entry name" value="PROTEIN_KINASE_DOM"/>
    <property type="match status" value="1"/>
</dbReference>
<evidence type="ECO:0000313" key="3">
    <source>
        <dbReference type="Proteomes" id="UP000266673"/>
    </source>
</evidence>
<evidence type="ECO:0000313" key="2">
    <source>
        <dbReference type="EMBL" id="RIB04976.1"/>
    </source>
</evidence>
<proteinExistence type="predicted"/>
<gene>
    <name evidence="2" type="ORF">C2G38_1987689</name>
</gene>
<evidence type="ECO:0000259" key="1">
    <source>
        <dbReference type="PROSITE" id="PS50011"/>
    </source>
</evidence>
<feature type="domain" description="Protein kinase" evidence="1">
    <location>
        <begin position="1"/>
        <end position="161"/>
    </location>
</feature>
<dbReference type="InterPro" id="IPR051681">
    <property type="entry name" value="Ser/Thr_Kinases-Pseudokinases"/>
</dbReference>
<dbReference type="Proteomes" id="UP000266673">
    <property type="component" value="Unassembled WGS sequence"/>
</dbReference>
<dbReference type="GO" id="GO:0004674">
    <property type="term" value="F:protein serine/threonine kinase activity"/>
    <property type="evidence" value="ECO:0007669"/>
    <property type="project" value="TreeGrafter"/>
</dbReference>